<dbReference type="OrthoDB" id="40134at2759"/>
<name>A0A2X0L2Z8_9BASI</name>
<feature type="compositionally biased region" description="Polar residues" evidence="1">
    <location>
        <begin position="1"/>
        <end position="11"/>
    </location>
</feature>
<feature type="compositionally biased region" description="Polar residues" evidence="1">
    <location>
        <begin position="335"/>
        <end position="348"/>
    </location>
</feature>
<feature type="transmembrane region" description="Helical" evidence="2">
    <location>
        <begin position="649"/>
        <end position="667"/>
    </location>
</feature>
<keyword evidence="2" id="KW-1133">Transmembrane helix</keyword>
<proteinExistence type="predicted"/>
<sequence length="913" mass="97086">MSASPSPSTSALIEHAKPPSGSSHERSNSSVSPSKRIPLKRQQQEQQQRLQKLGQRPKEAVRHDIELLSDSSSDDDEQPDEPLLQRKRRASQNNAASTTAKPSSARAGPSQASKAPASHNPPGRPTKKNARSSDSSAESDESTETSGSNSSSSSATPMMERKRRLSKETLKTKKRKTLGAGKRADAEDSDISASKAANAGVASTVQKNASTPKLQWQVSRNQGHDPVGGSHIAGKGNGKRKSTGKGDEDEVDEALSCELSSVTHEGNTTKEKARAPVTQQRVPDDESSSTKSAATARMHPARLKSKKSNERLCQDDSERRFKKKKDSEGEGVDQSAITSGPTPTTMSAKHQKYSTGLALNVASKPPAKTTPGGPALVIKVPVSGSGAASATRDAPSTSSGAVASIAQAKPSPKQALTSSFRPQNPNELEVVTPTSAMSTPSKTKTPKSTALSSKPSAPVTSSTASAACSTRTGMTSSTPNLSQMRRIPKSVPTQQSPQQDLTIETDDQGLASNGRLAGTGKPSATNHRPETSRRVSSSAASDFRFTLKEEAITGWSSVAVAIFQLSYTFPPFLMLGLTVGMDASLADVPFTTPGVAPKRIDTWRDFVSCLVLLCSSFSSEPLAESSSASQSRWKRGFAAGGSKRLANKIFNVFFFIGALAIGGLGMWGTGTTLAQTIKAGAASSFGLYFIVLYNDSASHPFFWNSRERRVRRPQLVLRDRVAVRCLDRVGFRREGLDSGRIVLDSGRNHILQRFPAGWSRDDARNLATGVKVDELGAARFGEGLGRGGDDAESRATTPSHKGNAASKNVGPDLGASERTISDDGQTSLPRGGVRAHHLSPLSLPPPRRSHTTSPFCQPNYTRYPLLSSPDHTWRPTCLFDGTPKAGFPAQSHSQAGAHSDVPTRTTALRNHHP</sequence>
<feature type="compositionally biased region" description="Polar residues" evidence="1">
    <location>
        <begin position="890"/>
        <end position="913"/>
    </location>
</feature>
<keyword evidence="4" id="KW-1185">Reference proteome</keyword>
<evidence type="ECO:0000256" key="1">
    <source>
        <dbReference type="SAM" id="MobiDB-lite"/>
    </source>
</evidence>
<dbReference type="STRING" id="289078.A0A2X0L2Z8"/>
<gene>
    <name evidence="3" type="ORF">BZ3500_MVSOF-1268-A1-R1_CHR3-1G05885</name>
</gene>
<feature type="compositionally biased region" description="Polar residues" evidence="1">
    <location>
        <begin position="414"/>
        <end position="426"/>
    </location>
</feature>
<keyword evidence="2" id="KW-0812">Transmembrane</keyword>
<feature type="region of interest" description="Disordered" evidence="1">
    <location>
        <begin position="1"/>
        <end position="352"/>
    </location>
</feature>
<feature type="compositionally biased region" description="Polar residues" evidence="1">
    <location>
        <begin position="491"/>
        <end position="502"/>
    </location>
</feature>
<keyword evidence="2" id="KW-0472">Membrane</keyword>
<feature type="compositionally biased region" description="Polar residues" evidence="1">
    <location>
        <begin position="201"/>
        <end position="221"/>
    </location>
</feature>
<dbReference type="Proteomes" id="UP000249723">
    <property type="component" value="Unassembled WGS sequence"/>
</dbReference>
<feature type="compositionally biased region" description="Low complexity" evidence="1">
    <location>
        <begin position="432"/>
        <end position="472"/>
    </location>
</feature>
<organism evidence="3 4">
    <name type="scientific">Microbotryum saponariae</name>
    <dbReference type="NCBI Taxonomy" id="289078"/>
    <lineage>
        <taxon>Eukaryota</taxon>
        <taxon>Fungi</taxon>
        <taxon>Dikarya</taxon>
        <taxon>Basidiomycota</taxon>
        <taxon>Pucciniomycotina</taxon>
        <taxon>Microbotryomycetes</taxon>
        <taxon>Microbotryales</taxon>
        <taxon>Microbotryaceae</taxon>
        <taxon>Microbotryum</taxon>
    </lineage>
</organism>
<dbReference type="EMBL" id="FMWP01000096">
    <property type="protein sequence ID" value="SCZ99220.1"/>
    <property type="molecule type" value="Genomic_DNA"/>
</dbReference>
<feature type="region of interest" description="Disordered" evidence="1">
    <location>
        <begin position="781"/>
        <end position="856"/>
    </location>
</feature>
<reference evidence="4" key="1">
    <citation type="submission" date="2016-10" db="EMBL/GenBank/DDBJ databases">
        <authorList>
            <person name="Jeantristanb JTB J.-T."/>
            <person name="Ricardo R."/>
        </authorList>
    </citation>
    <scope>NUCLEOTIDE SEQUENCE [LARGE SCALE GENOMIC DNA]</scope>
</reference>
<accession>A0A2X0L2Z8</accession>
<evidence type="ECO:0000313" key="4">
    <source>
        <dbReference type="Proteomes" id="UP000249723"/>
    </source>
</evidence>
<feature type="compositionally biased region" description="Polar residues" evidence="1">
    <location>
        <begin position="91"/>
        <end position="102"/>
    </location>
</feature>
<feature type="compositionally biased region" description="Low complexity" evidence="1">
    <location>
        <begin position="40"/>
        <end position="54"/>
    </location>
</feature>
<feature type="transmembrane region" description="Helical" evidence="2">
    <location>
        <begin position="673"/>
        <end position="693"/>
    </location>
</feature>
<feature type="compositionally biased region" description="Basic and acidic residues" evidence="1">
    <location>
        <begin position="307"/>
        <end position="319"/>
    </location>
</feature>
<feature type="compositionally biased region" description="Basic and acidic residues" evidence="1">
    <location>
        <begin position="56"/>
        <end position="66"/>
    </location>
</feature>
<evidence type="ECO:0000256" key="2">
    <source>
        <dbReference type="SAM" id="Phobius"/>
    </source>
</evidence>
<dbReference type="AlphaFoldDB" id="A0A2X0L2Z8"/>
<evidence type="ECO:0000313" key="3">
    <source>
        <dbReference type="EMBL" id="SCZ99220.1"/>
    </source>
</evidence>
<feature type="compositionally biased region" description="Low complexity" evidence="1">
    <location>
        <begin position="144"/>
        <end position="156"/>
    </location>
</feature>
<feature type="region of interest" description="Disordered" evidence="1">
    <location>
        <begin position="884"/>
        <end position="913"/>
    </location>
</feature>
<feature type="compositionally biased region" description="Polar residues" evidence="1">
    <location>
        <begin position="473"/>
        <end position="483"/>
    </location>
</feature>
<feature type="region of interest" description="Disordered" evidence="1">
    <location>
        <begin position="383"/>
        <end position="539"/>
    </location>
</feature>
<protein>
    <submittedName>
        <fullName evidence="3">BZ3500_MvSof-1268-A1-R1_Chr3-1g05885 protein</fullName>
    </submittedName>
</protein>